<evidence type="ECO:0000313" key="7">
    <source>
        <dbReference type="EMBL" id="RDB37375.1"/>
    </source>
</evidence>
<sequence length="173" mass="19598">MINTLINKSKNDLFYATTQSVGFDISSNENVLLFPFEVKAIKTGLFFNINKVLNKLTFPELSLSLDEKYFIYSSDLLIKDIKLKNEIYYSYELQIRPRISSLLKNKLSVELSTIDPDYDGEIHVIVQNVSILPKKIKKGQRIAQGVLSKIIKDSSISCKNIKRNCNGLGSTGK</sequence>
<dbReference type="PANTHER" id="PTHR11241">
    <property type="entry name" value="DEOXYURIDINE 5'-TRIPHOSPHATE NUCLEOTIDOHYDROLASE"/>
    <property type="match status" value="1"/>
</dbReference>
<organism evidence="7 8">
    <name type="scientific">Spirobacillus cienkowskii</name>
    <dbReference type="NCBI Taxonomy" id="495820"/>
    <lineage>
        <taxon>Bacteria</taxon>
        <taxon>Pseudomonadati</taxon>
        <taxon>Bdellovibrionota</taxon>
        <taxon>Oligoflexia</taxon>
        <taxon>Silvanigrellales</taxon>
        <taxon>Spirobacillus</taxon>
    </lineage>
</organism>
<proteinExistence type="inferred from homology"/>
<accession>A0A369KXD4</accession>
<evidence type="ECO:0000256" key="1">
    <source>
        <dbReference type="ARBA" id="ARBA00006581"/>
    </source>
</evidence>
<keyword evidence="4" id="KW-0546">Nucleotide metabolism</keyword>
<gene>
    <name evidence="7" type="ORF">DCC88_00170</name>
</gene>
<keyword evidence="8" id="KW-1185">Reference proteome</keyword>
<evidence type="ECO:0000259" key="6">
    <source>
        <dbReference type="Pfam" id="PF00692"/>
    </source>
</evidence>
<dbReference type="InterPro" id="IPR036157">
    <property type="entry name" value="dUTPase-like_sf"/>
</dbReference>
<dbReference type="Gene3D" id="2.70.40.10">
    <property type="match status" value="1"/>
</dbReference>
<protein>
    <recommendedName>
        <fullName evidence="2">dUTP diphosphatase</fullName>
        <ecNumber evidence="2">3.6.1.23</ecNumber>
    </recommendedName>
</protein>
<evidence type="ECO:0000256" key="5">
    <source>
        <dbReference type="ARBA" id="ARBA00047686"/>
    </source>
</evidence>
<dbReference type="PANTHER" id="PTHR11241:SF0">
    <property type="entry name" value="DEOXYURIDINE 5'-TRIPHOSPHATE NUCLEOTIDOHYDROLASE"/>
    <property type="match status" value="1"/>
</dbReference>
<reference evidence="7" key="1">
    <citation type="submission" date="2018-04" db="EMBL/GenBank/DDBJ databases">
        <title>Draft genome sequence of the Candidatus Spirobacillus cienkowskii, a pathogen of freshwater Daphnia species, reconstructed from hemolymph metagenomic reads.</title>
        <authorList>
            <person name="Bresciani L."/>
            <person name="Lemos L.N."/>
            <person name="Wale N."/>
            <person name="Lin J.Y."/>
            <person name="Fernandes G.R."/>
            <person name="Duffy M.A."/>
            <person name="Rodrigues J.M."/>
        </authorList>
    </citation>
    <scope>NUCLEOTIDE SEQUENCE [LARGE SCALE GENOMIC DNA]</scope>
    <source>
        <strain evidence="7">Binning01</strain>
    </source>
</reference>
<dbReference type="EMBL" id="QOVW01000001">
    <property type="protein sequence ID" value="RDB37375.1"/>
    <property type="molecule type" value="Genomic_DNA"/>
</dbReference>
<keyword evidence="3" id="KW-0378">Hydrolase</keyword>
<dbReference type="GO" id="GO:0046081">
    <property type="term" value="P:dUTP catabolic process"/>
    <property type="evidence" value="ECO:0007669"/>
    <property type="project" value="InterPro"/>
</dbReference>
<feature type="domain" description="dUTPase-like" evidence="6">
    <location>
        <begin position="90"/>
        <end position="172"/>
    </location>
</feature>
<dbReference type="EC" id="3.6.1.23" evidence="2"/>
<dbReference type="Proteomes" id="UP000253934">
    <property type="component" value="Unassembled WGS sequence"/>
</dbReference>
<dbReference type="GO" id="GO:0000287">
    <property type="term" value="F:magnesium ion binding"/>
    <property type="evidence" value="ECO:0007669"/>
    <property type="project" value="InterPro"/>
</dbReference>
<evidence type="ECO:0000313" key="8">
    <source>
        <dbReference type="Proteomes" id="UP000253934"/>
    </source>
</evidence>
<comment type="catalytic activity">
    <reaction evidence="5">
        <text>dUTP + H2O = dUMP + diphosphate + H(+)</text>
        <dbReference type="Rhea" id="RHEA:10248"/>
        <dbReference type="ChEBI" id="CHEBI:15377"/>
        <dbReference type="ChEBI" id="CHEBI:15378"/>
        <dbReference type="ChEBI" id="CHEBI:33019"/>
        <dbReference type="ChEBI" id="CHEBI:61555"/>
        <dbReference type="ChEBI" id="CHEBI:246422"/>
        <dbReference type="EC" id="3.6.1.23"/>
    </reaction>
</comment>
<name>A0A369KXD4_9BACT</name>
<evidence type="ECO:0000256" key="4">
    <source>
        <dbReference type="ARBA" id="ARBA00023080"/>
    </source>
</evidence>
<dbReference type="InterPro" id="IPR033704">
    <property type="entry name" value="dUTPase_trimeric"/>
</dbReference>
<dbReference type="GO" id="GO:0004170">
    <property type="term" value="F:dUTP diphosphatase activity"/>
    <property type="evidence" value="ECO:0007669"/>
    <property type="project" value="UniProtKB-EC"/>
</dbReference>
<dbReference type="InterPro" id="IPR008181">
    <property type="entry name" value="dUTPase"/>
</dbReference>
<evidence type="ECO:0000256" key="2">
    <source>
        <dbReference type="ARBA" id="ARBA00012379"/>
    </source>
</evidence>
<comment type="similarity">
    <text evidence="1">Belongs to the dUTPase family.</text>
</comment>
<comment type="caution">
    <text evidence="7">The sequence shown here is derived from an EMBL/GenBank/DDBJ whole genome shotgun (WGS) entry which is preliminary data.</text>
</comment>
<dbReference type="CDD" id="cd07557">
    <property type="entry name" value="trimeric_dUTPase"/>
    <property type="match status" value="1"/>
</dbReference>
<dbReference type="SUPFAM" id="SSF51283">
    <property type="entry name" value="dUTPase-like"/>
    <property type="match status" value="1"/>
</dbReference>
<dbReference type="Pfam" id="PF00692">
    <property type="entry name" value="dUTPase"/>
    <property type="match status" value="1"/>
</dbReference>
<dbReference type="AlphaFoldDB" id="A0A369KXD4"/>
<dbReference type="GO" id="GO:0006226">
    <property type="term" value="P:dUMP biosynthetic process"/>
    <property type="evidence" value="ECO:0007669"/>
    <property type="project" value="InterPro"/>
</dbReference>
<evidence type="ECO:0000256" key="3">
    <source>
        <dbReference type="ARBA" id="ARBA00022801"/>
    </source>
</evidence>
<dbReference type="InterPro" id="IPR029054">
    <property type="entry name" value="dUTPase-like"/>
</dbReference>